<comment type="similarity">
    <text evidence="5">Belongs to the HrcA family.</text>
</comment>
<protein>
    <recommendedName>
        <fullName evidence="5">Heat-inducible transcription repressor HrcA</fullName>
    </recommendedName>
</protein>
<name>A0ABW9QWK1_9ACTN</name>
<dbReference type="SUPFAM" id="SSF46785">
    <property type="entry name" value="Winged helix' DNA-binding domain"/>
    <property type="match status" value="1"/>
</dbReference>
<dbReference type="Gene3D" id="1.10.10.10">
    <property type="entry name" value="Winged helix-like DNA-binding domain superfamily/Winged helix DNA-binding domain"/>
    <property type="match status" value="1"/>
</dbReference>
<evidence type="ECO:0000256" key="1">
    <source>
        <dbReference type="ARBA" id="ARBA00022491"/>
    </source>
</evidence>
<dbReference type="PANTHER" id="PTHR34824:SF1">
    <property type="entry name" value="HEAT-INDUCIBLE TRANSCRIPTION REPRESSOR HRCA"/>
    <property type="match status" value="1"/>
</dbReference>
<dbReference type="PIRSF" id="PIRSF005485">
    <property type="entry name" value="HrcA"/>
    <property type="match status" value="1"/>
</dbReference>
<dbReference type="PANTHER" id="PTHR34824">
    <property type="entry name" value="HEAT-INDUCIBLE TRANSCRIPTION REPRESSOR HRCA"/>
    <property type="match status" value="1"/>
</dbReference>
<organism evidence="7 8">
    <name type="scientific">Acidiferrimicrobium australe</name>
    <dbReference type="NCBI Taxonomy" id="2664430"/>
    <lineage>
        <taxon>Bacteria</taxon>
        <taxon>Bacillati</taxon>
        <taxon>Actinomycetota</taxon>
        <taxon>Acidimicrobiia</taxon>
        <taxon>Acidimicrobiales</taxon>
        <taxon>Acidimicrobiaceae</taxon>
        <taxon>Acidiferrimicrobium</taxon>
    </lineage>
</organism>
<dbReference type="EMBL" id="WJHE01000736">
    <property type="protein sequence ID" value="MST33819.1"/>
    <property type="molecule type" value="Genomic_DNA"/>
</dbReference>
<gene>
    <name evidence="5 7" type="primary">hrcA</name>
    <name evidence="7" type="ORF">GHK86_13965</name>
</gene>
<keyword evidence="3 5" id="KW-0346">Stress response</keyword>
<dbReference type="Proteomes" id="UP000437736">
    <property type="component" value="Unassembled WGS sequence"/>
</dbReference>
<keyword evidence="8" id="KW-1185">Reference proteome</keyword>
<evidence type="ECO:0000313" key="7">
    <source>
        <dbReference type="EMBL" id="MST33819.1"/>
    </source>
</evidence>
<keyword evidence="2 5" id="KW-0805">Transcription regulation</keyword>
<dbReference type="InterPro" id="IPR029016">
    <property type="entry name" value="GAF-like_dom_sf"/>
</dbReference>
<sequence>MLDDRKTAILRAVVEEYIQTAQPVGSSHVAREAGLAVSPATVRNEMNQLERDGYLSQPHTSAGRVPTDKGYRFFVDSLTTPGTLDEVRTQQVRAFFARAHGELERMLGDTSRLLSGLTDYAAVVTAPNAEALTLRSVQLVSLSARVVMVVAVLSNGSIEKRTLDLGPDAAVSDVTVGAASAHLASSLNGTVWGSTAAPPTSGDPGVDDLVSRAHDALVAAAPTGSDQVYVGGAARMAAAFDAVGTIRQVLSIMEQQYVLVTLLRDVLDRGLSVAIGTEHGLQPLADCSLVVAPYDVEGDRGTIAILGPTRMHYDQALAAVGVVSERLGRALSEGA</sequence>
<reference evidence="7 8" key="1">
    <citation type="submission" date="2019-11" db="EMBL/GenBank/DDBJ databases">
        <title>Acidiferrimicrobium australis gen. nov., sp. nov., an acidophilic and obligately heterotrophic, member of the Actinobacteria that catalyses dissimilatory oxido- reduction of iron isolated from metal-rich acidic water in Chile.</title>
        <authorList>
            <person name="Gonzalez D."/>
            <person name="Huber K."/>
            <person name="Hedrich S."/>
            <person name="Rojas-Villalobos C."/>
            <person name="Quatrini R."/>
            <person name="Dinamarca M.A."/>
            <person name="Schwarz A."/>
            <person name="Canales C."/>
            <person name="Nancucheo I."/>
        </authorList>
    </citation>
    <scope>NUCLEOTIDE SEQUENCE [LARGE SCALE GENOMIC DNA]</scope>
    <source>
        <strain evidence="7 8">USS-CCA1</strain>
    </source>
</reference>
<keyword evidence="4 5" id="KW-0804">Transcription</keyword>
<evidence type="ECO:0000313" key="8">
    <source>
        <dbReference type="Proteomes" id="UP000437736"/>
    </source>
</evidence>
<keyword evidence="1 5" id="KW-0678">Repressor</keyword>
<dbReference type="SUPFAM" id="SSF55781">
    <property type="entry name" value="GAF domain-like"/>
    <property type="match status" value="1"/>
</dbReference>
<comment type="function">
    <text evidence="5">Negative regulator of class I heat shock genes (grpE-dnaK-dnaJ and groELS operons). Prevents heat-shock induction of these operons.</text>
</comment>
<dbReference type="Gene3D" id="3.30.450.40">
    <property type="match status" value="1"/>
</dbReference>
<proteinExistence type="inferred from homology"/>
<accession>A0ABW9QWK1</accession>
<evidence type="ECO:0000259" key="6">
    <source>
        <dbReference type="Pfam" id="PF01628"/>
    </source>
</evidence>
<dbReference type="InterPro" id="IPR036388">
    <property type="entry name" value="WH-like_DNA-bd_sf"/>
</dbReference>
<dbReference type="HAMAP" id="MF_00081">
    <property type="entry name" value="HrcA"/>
    <property type="match status" value="1"/>
</dbReference>
<dbReference type="Gene3D" id="3.30.390.60">
    <property type="entry name" value="Heat-inducible transcription repressor hrca homolog, domain 3"/>
    <property type="match status" value="1"/>
</dbReference>
<evidence type="ECO:0000256" key="2">
    <source>
        <dbReference type="ARBA" id="ARBA00023015"/>
    </source>
</evidence>
<dbReference type="InterPro" id="IPR023120">
    <property type="entry name" value="WHTH_transcript_rep_HrcA_IDD"/>
</dbReference>
<comment type="caution">
    <text evidence="7">The sequence shown here is derived from an EMBL/GenBank/DDBJ whole genome shotgun (WGS) entry which is preliminary data.</text>
</comment>
<dbReference type="InterPro" id="IPR021153">
    <property type="entry name" value="HrcA_C"/>
</dbReference>
<evidence type="ECO:0000256" key="4">
    <source>
        <dbReference type="ARBA" id="ARBA00023163"/>
    </source>
</evidence>
<dbReference type="Pfam" id="PF01628">
    <property type="entry name" value="HrcA"/>
    <property type="match status" value="1"/>
</dbReference>
<dbReference type="InterPro" id="IPR002571">
    <property type="entry name" value="HrcA"/>
</dbReference>
<feature type="domain" description="Heat-inducible transcription repressor HrcA C-terminal" evidence="6">
    <location>
        <begin position="105"/>
        <end position="315"/>
    </location>
</feature>
<evidence type="ECO:0000256" key="5">
    <source>
        <dbReference type="HAMAP-Rule" id="MF_00081"/>
    </source>
</evidence>
<evidence type="ECO:0000256" key="3">
    <source>
        <dbReference type="ARBA" id="ARBA00023016"/>
    </source>
</evidence>
<dbReference type="NCBIfam" id="TIGR00331">
    <property type="entry name" value="hrcA"/>
    <property type="match status" value="1"/>
</dbReference>
<dbReference type="InterPro" id="IPR036390">
    <property type="entry name" value="WH_DNA-bd_sf"/>
</dbReference>